<name>A0ABS8NRX5_9XANT</name>
<evidence type="ECO:0000313" key="1">
    <source>
        <dbReference type="EMBL" id="MCD0265045.1"/>
    </source>
</evidence>
<organism evidence="1 2">
    <name type="scientific">Xanthomonas melonis</name>
    <dbReference type="NCBI Taxonomy" id="56456"/>
    <lineage>
        <taxon>Bacteria</taxon>
        <taxon>Pseudomonadati</taxon>
        <taxon>Pseudomonadota</taxon>
        <taxon>Gammaproteobacteria</taxon>
        <taxon>Lysobacterales</taxon>
        <taxon>Lysobacteraceae</taxon>
        <taxon>Xanthomonas</taxon>
    </lineage>
</organism>
<reference evidence="1" key="1">
    <citation type="submission" date="2021-02" db="EMBL/GenBank/DDBJ databases">
        <title>Copper resistance gene diversity in local Xanthomonas species at agrochemical polluted sites in Trinidad, Trinidad and Tobago.</title>
        <authorList>
            <person name="Ramnarine S.D.B.J."/>
            <person name="Ramsubhag A."/>
            <person name="Jayaraman J."/>
        </authorList>
    </citation>
    <scope>NUCLEOTIDE SEQUENCE</scope>
    <source>
        <strain evidence="1">CaNP6A</strain>
    </source>
</reference>
<dbReference type="Proteomes" id="UP001430396">
    <property type="component" value="Unassembled WGS sequence"/>
</dbReference>
<sequence>ERWRREYNEDRPKKAIGGMTPAAYAQQLANSDIINPGL</sequence>
<gene>
    <name evidence="1" type="ORF">JWH11_01030</name>
</gene>
<keyword evidence="2" id="KW-1185">Reference proteome</keyword>
<accession>A0ABS8NRX5</accession>
<protein>
    <submittedName>
        <fullName evidence="1">IS3 family transposase</fullName>
    </submittedName>
</protein>
<evidence type="ECO:0000313" key="2">
    <source>
        <dbReference type="Proteomes" id="UP001430396"/>
    </source>
</evidence>
<dbReference type="EMBL" id="JAFFQI010000159">
    <property type="protein sequence ID" value="MCD0265045.1"/>
    <property type="molecule type" value="Genomic_DNA"/>
</dbReference>
<feature type="non-terminal residue" evidence="1">
    <location>
        <position position="1"/>
    </location>
</feature>
<comment type="caution">
    <text evidence="1">The sequence shown here is derived from an EMBL/GenBank/DDBJ whole genome shotgun (WGS) entry which is preliminary data.</text>
</comment>
<proteinExistence type="predicted"/>